<keyword evidence="4" id="KW-0337">GPI-anchor biosynthesis</keyword>
<evidence type="ECO:0000256" key="1">
    <source>
        <dbReference type="ARBA" id="ARBA00004477"/>
    </source>
</evidence>
<keyword evidence="13" id="KW-1185">Reference proteome</keyword>
<evidence type="ECO:0000256" key="8">
    <source>
        <dbReference type="ARBA" id="ARBA00022989"/>
    </source>
</evidence>
<dbReference type="Gene3D" id="3.40.720.10">
    <property type="entry name" value="Alkaline Phosphatase, subunit A"/>
    <property type="match status" value="1"/>
</dbReference>
<reference key="2">
    <citation type="submission" date="2011-10" db="EMBL/GenBank/DDBJ databases">
        <title>The genome and transcriptome sequence of Clonorchis sinensis provide insights into the carcinogenic liver fluke.</title>
        <authorList>
            <person name="Wang X."/>
            <person name="Huang Y."/>
            <person name="Chen W."/>
            <person name="Liu H."/>
            <person name="Guo L."/>
            <person name="Chen Y."/>
            <person name="Luo F."/>
            <person name="Zhou W."/>
            <person name="Sun J."/>
            <person name="Mao Q."/>
            <person name="Liang P."/>
            <person name="Zhou C."/>
            <person name="Tian Y."/>
            <person name="Men J."/>
            <person name="Lv X."/>
            <person name="Huang L."/>
            <person name="Zhou J."/>
            <person name="Hu Y."/>
            <person name="Li R."/>
            <person name="Zhang F."/>
            <person name="Lei H."/>
            <person name="Li X."/>
            <person name="Hu X."/>
            <person name="Liang C."/>
            <person name="Xu J."/>
            <person name="Wu Z."/>
            <person name="Yu X."/>
        </authorList>
    </citation>
    <scope>NUCLEOTIDE SEQUENCE</scope>
    <source>
        <strain>Henan</strain>
    </source>
</reference>
<feature type="transmembrane region" description="Helical" evidence="11">
    <location>
        <begin position="494"/>
        <end position="514"/>
    </location>
</feature>
<feature type="transmembrane region" description="Helical" evidence="11">
    <location>
        <begin position="599"/>
        <end position="622"/>
    </location>
</feature>
<name>G7YAT0_CLOSI</name>
<dbReference type="AlphaFoldDB" id="G7YAT0"/>
<evidence type="ECO:0000256" key="11">
    <source>
        <dbReference type="SAM" id="Phobius"/>
    </source>
</evidence>
<dbReference type="Pfam" id="PF01663">
    <property type="entry name" value="Phosphodiest"/>
    <property type="match status" value="1"/>
</dbReference>
<evidence type="ECO:0000256" key="7">
    <source>
        <dbReference type="ARBA" id="ARBA00022824"/>
    </source>
</evidence>
<feature type="transmembrane region" description="Helical" evidence="11">
    <location>
        <begin position="747"/>
        <end position="769"/>
    </location>
</feature>
<comment type="pathway">
    <text evidence="2">Glycolipid biosynthesis; glycosylphosphatidylinositol-anchor biosynthesis.</text>
</comment>
<keyword evidence="6 11" id="KW-0812">Transmembrane</keyword>
<keyword evidence="7" id="KW-0256">Endoplasmic reticulum</keyword>
<evidence type="ECO:0000256" key="4">
    <source>
        <dbReference type="ARBA" id="ARBA00022502"/>
    </source>
</evidence>
<feature type="transmembrane region" description="Helical" evidence="11">
    <location>
        <begin position="457"/>
        <end position="474"/>
    </location>
</feature>
<dbReference type="InterPro" id="IPR017850">
    <property type="entry name" value="Alkaline_phosphatase_core_sf"/>
</dbReference>
<evidence type="ECO:0000256" key="3">
    <source>
        <dbReference type="ARBA" id="ARBA00008695"/>
    </source>
</evidence>
<comment type="subcellular location">
    <subcellularLocation>
        <location evidence="1">Endoplasmic reticulum membrane</location>
        <topology evidence="1">Multi-pass membrane protein</topology>
    </subcellularLocation>
</comment>
<accession>G7YAT0</accession>
<dbReference type="PANTHER" id="PTHR23071:SF1">
    <property type="entry name" value="GPI ETHANOLAMINE PHOSPHATE TRANSFERASE 3"/>
    <property type="match status" value="1"/>
</dbReference>
<dbReference type="InterPro" id="IPR037675">
    <property type="entry name" value="PIG-O_N"/>
</dbReference>
<dbReference type="InterPro" id="IPR002591">
    <property type="entry name" value="Phosphodiest/P_Trfase"/>
</dbReference>
<keyword evidence="5" id="KW-0808">Transferase</keyword>
<keyword evidence="10" id="KW-0325">Glycoprotein</keyword>
<evidence type="ECO:0000256" key="6">
    <source>
        <dbReference type="ARBA" id="ARBA00022692"/>
    </source>
</evidence>
<reference evidence="12" key="1">
    <citation type="journal article" date="2011" name="Genome Biol.">
        <title>The draft genome of the carcinogenic human liver fluke Clonorchis sinensis.</title>
        <authorList>
            <person name="Wang X."/>
            <person name="Chen W."/>
            <person name="Huang Y."/>
            <person name="Sun J."/>
            <person name="Men J."/>
            <person name="Liu H."/>
            <person name="Luo F."/>
            <person name="Guo L."/>
            <person name="Lv X."/>
            <person name="Deng C."/>
            <person name="Zhou C."/>
            <person name="Fan Y."/>
            <person name="Li X."/>
            <person name="Huang L."/>
            <person name="Hu Y."/>
            <person name="Liang C."/>
            <person name="Hu X."/>
            <person name="Xu J."/>
            <person name="Yu X."/>
        </authorList>
    </citation>
    <scope>NUCLEOTIDE SEQUENCE [LARGE SCALE GENOMIC DNA]</scope>
    <source>
        <strain evidence="12">Henan</strain>
    </source>
</reference>
<sequence length="816" mass="91298">MEYEANPDHSKRFLLIFGFAVGLCTFGYGFLLNRTELPYTSVRLGNFVYRASYDRLIVLLVDGLAFDFVRKESATYTDNIVGHMFTINQLLRTPNARLLHFLADPPTTTLQRLKGLVTGSMPTFVDAGSNFGSSELKEDNLIHQWIQAKKRVRFVGDDTWMGLFPNSFHEAHPRPSFNVKDLDTVDQAVVSYVSSALNNSSDWDVLIGHMLGVDHCGHTYGPAHAEMRRKLREVDQFVRAIISKLNKNDLLVVLGDHGMTASGDHGGDSSAELDAALFVYSSRGFNSAGEQGFGNGTARIDQIDLVPTLATLTGVPIPYSNLGVCVKELLSPDVDFRQCLLVNFVQLINYTLTYCREIGPFPMESELKQFFANMTVLDRYEILAASETIDSDTMEHLLRKLQQAFRQHWTRFDLKKMWAGLFCREESFLSSSCRPNTDPWLTKSLSKLSFSEARSVVLFRLVLSVGTLIVITALHKSWLRKLDPLFRKCWTSMLLLQAGIIFAGLLLFGCWFLDAAQSIQSQVNTSSLHLLRVHFARGLLLILLLCFLHSAKLLPMIAPLRNDGRNPSCSHALEIWTCTTLVLLPLLGIMAFLNEVHILPMFCIIISVVVYAILHLSSLSAVPDQTDVSRRSIQADSWHVVVFICLLDNLSFYITGHQPTIAGIPWDAAFAAYAGDHQTRILPAFMVMIHLFAGPILLALSLPTFIVISLKPQLAGVSSSMGGCSAPGELVTVQLELLHISRAIDLLFWRFFTAKSILTFACALSACILRRHLMVWKIFAPRLLFSASSLLVTGVVLTFVRLIFVNHVLPTYYKHR</sequence>
<gene>
    <name evidence="12" type="ORF">CLF_104012</name>
</gene>
<evidence type="ECO:0000256" key="10">
    <source>
        <dbReference type="ARBA" id="ARBA00023180"/>
    </source>
</evidence>
<feature type="transmembrane region" description="Helical" evidence="11">
    <location>
        <begin position="687"/>
        <end position="710"/>
    </location>
</feature>
<dbReference type="PANTHER" id="PTHR23071">
    <property type="entry name" value="PHOSPHATIDYLINOSITOL GLYCAN"/>
    <property type="match status" value="1"/>
</dbReference>
<evidence type="ECO:0000256" key="2">
    <source>
        <dbReference type="ARBA" id="ARBA00004687"/>
    </source>
</evidence>
<dbReference type="Proteomes" id="UP000008909">
    <property type="component" value="Unassembled WGS sequence"/>
</dbReference>
<dbReference type="GO" id="GO:0005789">
    <property type="term" value="C:endoplasmic reticulum membrane"/>
    <property type="evidence" value="ECO:0007669"/>
    <property type="project" value="UniProtKB-SubCell"/>
</dbReference>
<evidence type="ECO:0000313" key="13">
    <source>
        <dbReference type="Proteomes" id="UP000008909"/>
    </source>
</evidence>
<feature type="transmembrane region" description="Helical" evidence="11">
    <location>
        <begin position="12"/>
        <end position="31"/>
    </location>
</feature>
<feature type="transmembrane region" description="Helical" evidence="11">
    <location>
        <begin position="534"/>
        <end position="554"/>
    </location>
</feature>
<dbReference type="InterPro" id="IPR039524">
    <property type="entry name" value="PIGO/GPI13"/>
</dbReference>
<evidence type="ECO:0000313" key="12">
    <source>
        <dbReference type="EMBL" id="GAA50064.1"/>
    </source>
</evidence>
<dbReference type="CDD" id="cd16023">
    <property type="entry name" value="GPI_EPT_3"/>
    <property type="match status" value="1"/>
</dbReference>
<dbReference type="EMBL" id="DF143010">
    <property type="protein sequence ID" value="GAA50064.1"/>
    <property type="molecule type" value="Genomic_DNA"/>
</dbReference>
<evidence type="ECO:0000256" key="9">
    <source>
        <dbReference type="ARBA" id="ARBA00023136"/>
    </source>
</evidence>
<proteinExistence type="inferred from homology"/>
<protein>
    <submittedName>
        <fullName evidence="12">Phosphatidylinositol glycan class O</fullName>
    </submittedName>
</protein>
<dbReference type="GO" id="GO:0006506">
    <property type="term" value="P:GPI anchor biosynthetic process"/>
    <property type="evidence" value="ECO:0007669"/>
    <property type="project" value="UniProtKB-UniPathway"/>
</dbReference>
<dbReference type="UniPathway" id="UPA00196"/>
<keyword evidence="9 11" id="KW-0472">Membrane</keyword>
<feature type="transmembrane region" description="Helical" evidence="11">
    <location>
        <begin position="575"/>
        <end position="593"/>
    </location>
</feature>
<keyword evidence="8 11" id="KW-1133">Transmembrane helix</keyword>
<organism evidence="12 13">
    <name type="scientific">Clonorchis sinensis</name>
    <name type="common">Chinese liver fluke</name>
    <dbReference type="NCBI Taxonomy" id="79923"/>
    <lineage>
        <taxon>Eukaryota</taxon>
        <taxon>Metazoa</taxon>
        <taxon>Spiralia</taxon>
        <taxon>Lophotrochozoa</taxon>
        <taxon>Platyhelminthes</taxon>
        <taxon>Trematoda</taxon>
        <taxon>Digenea</taxon>
        <taxon>Opisthorchiida</taxon>
        <taxon>Opisthorchiata</taxon>
        <taxon>Opisthorchiidae</taxon>
        <taxon>Clonorchis</taxon>
    </lineage>
</organism>
<dbReference type="GO" id="GO:0051377">
    <property type="term" value="F:mannose-ethanolamine phosphotransferase activity"/>
    <property type="evidence" value="ECO:0007669"/>
    <property type="project" value="InterPro"/>
</dbReference>
<feature type="transmembrane region" description="Helical" evidence="11">
    <location>
        <begin position="781"/>
        <end position="804"/>
    </location>
</feature>
<evidence type="ECO:0000256" key="5">
    <source>
        <dbReference type="ARBA" id="ARBA00022679"/>
    </source>
</evidence>
<comment type="similarity">
    <text evidence="3">Belongs to the PIGG/PIGN/PIGO family. PIGO subfamily.</text>
</comment>
<dbReference type="SUPFAM" id="SSF53649">
    <property type="entry name" value="Alkaline phosphatase-like"/>
    <property type="match status" value="1"/>
</dbReference>